<dbReference type="Pfam" id="PF01361">
    <property type="entry name" value="Tautomerase"/>
    <property type="match status" value="1"/>
</dbReference>
<evidence type="ECO:0000256" key="1">
    <source>
        <dbReference type="ARBA" id="ARBA00023235"/>
    </source>
</evidence>
<dbReference type="OrthoDB" id="6456013at2"/>
<dbReference type="AlphaFoldDB" id="A0A0F7LP64"/>
<evidence type="ECO:0000313" key="4">
    <source>
        <dbReference type="Proteomes" id="UP000034866"/>
    </source>
</evidence>
<evidence type="ECO:0000259" key="2">
    <source>
        <dbReference type="Pfam" id="PF01361"/>
    </source>
</evidence>
<dbReference type="Proteomes" id="UP000034866">
    <property type="component" value="Chromosome"/>
</dbReference>
<keyword evidence="4" id="KW-1185">Reference proteome</keyword>
<dbReference type="SUPFAM" id="SSF55331">
    <property type="entry name" value="Tautomerase/MIF"/>
    <property type="match status" value="1"/>
</dbReference>
<dbReference type="InterPro" id="IPR014347">
    <property type="entry name" value="Tautomerase/MIF_sf"/>
</dbReference>
<proteinExistence type="predicted"/>
<feature type="domain" description="4-oxalocrotonate tautomerase-like" evidence="2">
    <location>
        <begin position="61"/>
        <end position="116"/>
    </location>
</feature>
<dbReference type="KEGG" id="ptt:VY86_14680"/>
<protein>
    <recommendedName>
        <fullName evidence="2">4-oxalocrotonate tautomerase-like domain-containing protein</fullName>
    </recommendedName>
</protein>
<reference evidence="4" key="2">
    <citation type="submission" date="2015-03" db="EMBL/GenBank/DDBJ databases">
        <title>Genome sequence of Azospirillum thiophilum strain DSM 21654T.</title>
        <authorList>
            <person name="Kwak Y."/>
            <person name="Shin J.-H."/>
        </authorList>
    </citation>
    <scope>NUCLEOTIDE SEQUENCE [LARGE SCALE GENOMIC DNA]</scope>
    <source>
        <strain evidence="4">DSM 15199</strain>
    </source>
</reference>
<dbReference type="RefSeq" id="WP_046975492.1">
    <property type="nucleotide sequence ID" value="NZ_CAWQPG010000064.1"/>
</dbReference>
<dbReference type="Gene3D" id="3.30.429.10">
    <property type="entry name" value="Macrophage Migration Inhibitory Factor"/>
    <property type="match status" value="1"/>
</dbReference>
<dbReference type="GO" id="GO:0016853">
    <property type="term" value="F:isomerase activity"/>
    <property type="evidence" value="ECO:0007669"/>
    <property type="project" value="UniProtKB-KW"/>
</dbReference>
<dbReference type="STRING" id="230089.VY86_14680"/>
<gene>
    <name evidence="3" type="ORF">VY86_14680</name>
</gene>
<organism evidence="3 4">
    <name type="scientific">Photorhabdus thracensis</name>
    <dbReference type="NCBI Taxonomy" id="230089"/>
    <lineage>
        <taxon>Bacteria</taxon>
        <taxon>Pseudomonadati</taxon>
        <taxon>Pseudomonadota</taxon>
        <taxon>Gammaproteobacteria</taxon>
        <taxon>Enterobacterales</taxon>
        <taxon>Morganellaceae</taxon>
        <taxon>Photorhabdus</taxon>
    </lineage>
</organism>
<evidence type="ECO:0000313" key="3">
    <source>
        <dbReference type="EMBL" id="AKH64380.1"/>
    </source>
</evidence>
<sequence length="119" mass="13576">MPIIEYLSLEPAPPEAFLKTICDRIQVILQLAPNHVWSFWHPIDPACFFKPDWETASASAPLVKIRCKSTYSNQAVQDIITCVANGIVEVFGVNRDEIYIVVDRVHPDHLFVRGQLWSQ</sequence>
<dbReference type="EMBL" id="CP011104">
    <property type="protein sequence ID" value="AKH64380.1"/>
    <property type="molecule type" value="Genomic_DNA"/>
</dbReference>
<reference evidence="3 4" key="1">
    <citation type="journal article" date="2015" name="J. Biotechnol.">
        <title>Complete genome sequence of Photorhabdus temperata subsp. thracensis 39-8(T), an entomopathogenic bacterium for the improved commercial bioinsecticide.</title>
        <authorList>
            <person name="Kwak Y."/>
            <person name="Shin J.H."/>
        </authorList>
    </citation>
    <scope>NUCLEOTIDE SEQUENCE [LARGE SCALE GENOMIC DNA]</scope>
    <source>
        <strain evidence="3 4">DSM 15199</strain>
    </source>
</reference>
<dbReference type="PATRIC" id="fig|230089.6.peg.3301"/>
<name>A0A0F7LP64_9GAMM</name>
<dbReference type="InterPro" id="IPR004370">
    <property type="entry name" value="4-OT-like_dom"/>
</dbReference>
<keyword evidence="1" id="KW-0413">Isomerase</keyword>
<accession>A0A0F7LP64</accession>